<dbReference type="PANTHER" id="PTHR46383:SF2">
    <property type="entry name" value="AMINOTRANSFERASE"/>
    <property type="match status" value="1"/>
</dbReference>
<dbReference type="EC" id="2.6.1.-" evidence="6"/>
<comment type="similarity">
    <text evidence="2 6">Belongs to the class-I pyridoxal-phosphate-dependent aminotransferase family.</text>
</comment>
<dbReference type="Proteomes" id="UP000199515">
    <property type="component" value="Unassembled WGS sequence"/>
</dbReference>
<accession>A0A1H3A0K7</accession>
<reference evidence="8 9" key="1">
    <citation type="submission" date="2016-10" db="EMBL/GenBank/DDBJ databases">
        <authorList>
            <person name="de Groot N.N."/>
        </authorList>
    </citation>
    <scope>NUCLEOTIDE SEQUENCE [LARGE SCALE GENOMIC DNA]</scope>
    <source>
        <strain evidence="8 9">CPCC 202699</strain>
    </source>
</reference>
<dbReference type="InterPro" id="IPR015421">
    <property type="entry name" value="PyrdxlP-dep_Trfase_major"/>
</dbReference>
<dbReference type="GO" id="GO:0030170">
    <property type="term" value="F:pyridoxal phosphate binding"/>
    <property type="evidence" value="ECO:0007669"/>
    <property type="project" value="InterPro"/>
</dbReference>
<dbReference type="PROSITE" id="PS00105">
    <property type="entry name" value="AA_TRANSFER_CLASS_1"/>
    <property type="match status" value="1"/>
</dbReference>
<dbReference type="InterPro" id="IPR015424">
    <property type="entry name" value="PyrdxlP-dep_Trfase"/>
</dbReference>
<dbReference type="InterPro" id="IPR004838">
    <property type="entry name" value="NHTrfase_class1_PyrdxlP-BS"/>
</dbReference>
<dbReference type="GO" id="GO:0006520">
    <property type="term" value="P:amino acid metabolic process"/>
    <property type="evidence" value="ECO:0007669"/>
    <property type="project" value="InterPro"/>
</dbReference>
<keyword evidence="9" id="KW-1185">Reference proteome</keyword>
<dbReference type="GO" id="GO:0008483">
    <property type="term" value="F:transaminase activity"/>
    <property type="evidence" value="ECO:0007669"/>
    <property type="project" value="UniProtKB-KW"/>
</dbReference>
<organism evidence="8 9">
    <name type="scientific">Amycolatopsis xylanica</name>
    <dbReference type="NCBI Taxonomy" id="589385"/>
    <lineage>
        <taxon>Bacteria</taxon>
        <taxon>Bacillati</taxon>
        <taxon>Actinomycetota</taxon>
        <taxon>Actinomycetes</taxon>
        <taxon>Pseudonocardiales</taxon>
        <taxon>Pseudonocardiaceae</taxon>
        <taxon>Amycolatopsis</taxon>
    </lineage>
</organism>
<name>A0A1H3A0K7_9PSEU</name>
<evidence type="ECO:0000313" key="8">
    <source>
        <dbReference type="EMBL" id="SDX22449.1"/>
    </source>
</evidence>
<evidence type="ECO:0000313" key="9">
    <source>
        <dbReference type="Proteomes" id="UP000199515"/>
    </source>
</evidence>
<evidence type="ECO:0000259" key="7">
    <source>
        <dbReference type="Pfam" id="PF00155"/>
    </source>
</evidence>
<dbReference type="CDD" id="cd00609">
    <property type="entry name" value="AAT_like"/>
    <property type="match status" value="1"/>
</dbReference>
<protein>
    <recommendedName>
        <fullName evidence="6">Aminotransferase</fullName>
        <ecNumber evidence="6">2.6.1.-</ecNumber>
    </recommendedName>
</protein>
<gene>
    <name evidence="8" type="ORF">SAMN05421504_102721</name>
</gene>
<proteinExistence type="inferred from homology"/>
<feature type="domain" description="Aminotransferase class I/classII large" evidence="7">
    <location>
        <begin position="91"/>
        <end position="437"/>
    </location>
</feature>
<keyword evidence="5" id="KW-0663">Pyridoxal phosphate</keyword>
<dbReference type="InterPro" id="IPR050596">
    <property type="entry name" value="AspAT/PAT-like"/>
</dbReference>
<dbReference type="PANTHER" id="PTHR46383">
    <property type="entry name" value="ASPARTATE AMINOTRANSFERASE"/>
    <property type="match status" value="1"/>
</dbReference>
<comment type="cofactor">
    <cofactor evidence="1 6">
        <name>pyridoxal 5'-phosphate</name>
        <dbReference type="ChEBI" id="CHEBI:597326"/>
    </cofactor>
</comment>
<evidence type="ECO:0000256" key="2">
    <source>
        <dbReference type="ARBA" id="ARBA00007441"/>
    </source>
</evidence>
<sequence>MVAGAVTTCRTVGGGVGSGADTAWEHAVSVAASSKTSKPLFMTSSTSEHPKRFSVTAMVDFPGPAARSNVPPFHVMDVLSAANARQRSHGDLVSLAAGQPTAGAPAPVRAAAEKALQTANLGYTEQLGIPDLREAIAGHYETRYGLDVGPADVVVTTGSSGGFLLAFLSAFQPGDRVAMARPGYPAYRNLLRVLGCEVVEFATDESTRFQPTTELLDGLGPINGLIVASPSNPTGTVLPPGELAAISGWCAARGVQLISDEIYHGISFGAELDCAWAFGREALVLGSFSKYFAMTGWRIGWMLVPQRLHRAVDVLTGNFTICPPAIAQHACVAAFTPESYAEADGHVEHYQANRDLLFDGLRSIGLDKVAPADGAFYAYVDVSEHTTDSLSWCQRLLADTGVAIAPGVDFDPVDGGRFVRLSFAGSRADVEEGVRRIGAWLKGVSCGSCTR</sequence>
<dbReference type="EMBL" id="FNON01000002">
    <property type="protein sequence ID" value="SDX22449.1"/>
    <property type="molecule type" value="Genomic_DNA"/>
</dbReference>
<evidence type="ECO:0000256" key="6">
    <source>
        <dbReference type="RuleBase" id="RU000481"/>
    </source>
</evidence>
<keyword evidence="4 6" id="KW-0808">Transferase</keyword>
<dbReference type="Pfam" id="PF00155">
    <property type="entry name" value="Aminotran_1_2"/>
    <property type="match status" value="1"/>
</dbReference>
<evidence type="ECO:0000256" key="1">
    <source>
        <dbReference type="ARBA" id="ARBA00001933"/>
    </source>
</evidence>
<dbReference type="Gene3D" id="3.40.640.10">
    <property type="entry name" value="Type I PLP-dependent aspartate aminotransferase-like (Major domain)"/>
    <property type="match status" value="1"/>
</dbReference>
<keyword evidence="3 6" id="KW-0032">Aminotransferase</keyword>
<evidence type="ECO:0000256" key="5">
    <source>
        <dbReference type="ARBA" id="ARBA00022898"/>
    </source>
</evidence>
<dbReference type="SUPFAM" id="SSF53383">
    <property type="entry name" value="PLP-dependent transferases"/>
    <property type="match status" value="1"/>
</dbReference>
<evidence type="ECO:0000256" key="3">
    <source>
        <dbReference type="ARBA" id="ARBA00022576"/>
    </source>
</evidence>
<evidence type="ECO:0000256" key="4">
    <source>
        <dbReference type="ARBA" id="ARBA00022679"/>
    </source>
</evidence>
<dbReference type="STRING" id="589385.SAMN05421504_102721"/>
<dbReference type="AlphaFoldDB" id="A0A1H3A0K7"/>
<dbReference type="InterPro" id="IPR004839">
    <property type="entry name" value="Aminotransferase_I/II_large"/>
</dbReference>